<feature type="domain" description="HEPN" evidence="1">
    <location>
        <begin position="12"/>
        <end position="129"/>
    </location>
</feature>
<comment type="caution">
    <text evidence="2">The sequence shown here is derived from an EMBL/GenBank/DDBJ whole genome shotgun (WGS) entry which is preliminary data.</text>
</comment>
<gene>
    <name evidence="2" type="ORF">GCM10007981_07970</name>
</gene>
<dbReference type="Pfam" id="PF05168">
    <property type="entry name" value="HEPN"/>
    <property type="match status" value="1"/>
</dbReference>
<dbReference type="Gene3D" id="1.20.120.330">
    <property type="entry name" value="Nucleotidyltransferases domain 2"/>
    <property type="match status" value="1"/>
</dbReference>
<keyword evidence="3" id="KW-1185">Reference proteome</keyword>
<accession>A0A830GVD3</accession>
<dbReference type="GO" id="GO:0003677">
    <property type="term" value="F:DNA binding"/>
    <property type="evidence" value="ECO:0007669"/>
    <property type="project" value="UniProtKB-KW"/>
</dbReference>
<dbReference type="RefSeq" id="WP_075059016.1">
    <property type="nucleotide sequence ID" value="NZ_BMNL01000002.1"/>
</dbReference>
<dbReference type="PROSITE" id="PS50910">
    <property type="entry name" value="HEPN"/>
    <property type="match status" value="1"/>
</dbReference>
<reference evidence="2" key="1">
    <citation type="journal article" date="2014" name="Int. J. Syst. Evol. Microbiol.">
        <title>Complete genome sequence of Corynebacterium casei LMG S-19264T (=DSM 44701T), isolated from a smear-ripened cheese.</title>
        <authorList>
            <consortium name="US DOE Joint Genome Institute (JGI-PGF)"/>
            <person name="Walter F."/>
            <person name="Albersmeier A."/>
            <person name="Kalinowski J."/>
            <person name="Ruckert C."/>
        </authorList>
    </citation>
    <scope>NUCLEOTIDE SEQUENCE</scope>
    <source>
        <strain evidence="2">JCM 10088</strain>
    </source>
</reference>
<evidence type="ECO:0000259" key="1">
    <source>
        <dbReference type="PROSITE" id="PS50910"/>
    </source>
</evidence>
<reference evidence="2" key="2">
    <citation type="submission" date="2020-09" db="EMBL/GenBank/DDBJ databases">
        <authorList>
            <person name="Sun Q."/>
            <person name="Ohkuma M."/>
        </authorList>
    </citation>
    <scope>NUCLEOTIDE SEQUENCE</scope>
    <source>
        <strain evidence="2">JCM 10088</strain>
    </source>
</reference>
<dbReference type="SMART" id="SM00748">
    <property type="entry name" value="HEPN"/>
    <property type="match status" value="1"/>
</dbReference>
<organism evidence="2 3">
    <name type="scientific">Thermocladium modestius</name>
    <dbReference type="NCBI Taxonomy" id="62609"/>
    <lineage>
        <taxon>Archaea</taxon>
        <taxon>Thermoproteota</taxon>
        <taxon>Thermoprotei</taxon>
        <taxon>Thermoproteales</taxon>
        <taxon>Thermoproteaceae</taxon>
        <taxon>Thermocladium</taxon>
    </lineage>
</organism>
<evidence type="ECO:0000313" key="2">
    <source>
        <dbReference type="EMBL" id="GGP20330.1"/>
    </source>
</evidence>
<proteinExistence type="predicted"/>
<dbReference type="InterPro" id="IPR007842">
    <property type="entry name" value="HEPN_dom"/>
</dbReference>
<protein>
    <submittedName>
        <fullName evidence="2">DNA-binding protein</fullName>
    </submittedName>
</protein>
<dbReference type="AlphaFoldDB" id="A0A830GVD3"/>
<name>A0A830GVD3_9CREN</name>
<keyword evidence="2" id="KW-0238">DNA-binding</keyword>
<evidence type="ECO:0000313" key="3">
    <source>
        <dbReference type="Proteomes" id="UP000610960"/>
    </source>
</evidence>
<dbReference type="OrthoDB" id="40849at2157"/>
<dbReference type="SUPFAM" id="SSF81593">
    <property type="entry name" value="Nucleotidyltransferase substrate binding subunit/domain"/>
    <property type="match status" value="1"/>
</dbReference>
<dbReference type="EMBL" id="BMNL01000002">
    <property type="protein sequence ID" value="GGP20330.1"/>
    <property type="molecule type" value="Genomic_DNA"/>
</dbReference>
<sequence length="140" mass="16333">MVSNDDLARSYIRQAEERIKHAREAFHDGNYPFTMRQCQESVELFLKASLRLVGVEPPKWHDVGTTLKRERERFPEWFRNEIDELASISRILAKERGTSMYGDEETGTPPELIYSKIDGESAIRMCEKVRELVEKLVESL</sequence>
<dbReference type="Proteomes" id="UP000610960">
    <property type="component" value="Unassembled WGS sequence"/>
</dbReference>